<dbReference type="AlphaFoldDB" id="A0A150FX40"/>
<evidence type="ECO:0000313" key="1">
    <source>
        <dbReference type="EMBL" id="KXZ42147.1"/>
    </source>
</evidence>
<accession>A0A150FX40</accession>
<comment type="caution">
    <text evidence="1">The sequence shown here is derived from an EMBL/GenBank/DDBJ whole genome shotgun (WGS) entry which is preliminary data.</text>
</comment>
<dbReference type="OrthoDB" id="543726at2759"/>
<keyword evidence="2" id="KW-1185">Reference proteome</keyword>
<organism evidence="1 2">
    <name type="scientific">Gonium pectorale</name>
    <name type="common">Green alga</name>
    <dbReference type="NCBI Taxonomy" id="33097"/>
    <lineage>
        <taxon>Eukaryota</taxon>
        <taxon>Viridiplantae</taxon>
        <taxon>Chlorophyta</taxon>
        <taxon>core chlorophytes</taxon>
        <taxon>Chlorophyceae</taxon>
        <taxon>CS clade</taxon>
        <taxon>Chlamydomonadales</taxon>
        <taxon>Volvocaceae</taxon>
        <taxon>Gonium</taxon>
    </lineage>
</organism>
<protein>
    <submittedName>
        <fullName evidence="1">Uncharacterized protein</fullName>
    </submittedName>
</protein>
<sequence>MQTLWTDNDCNKRICAFYAARFGVLPDSSGTEPLGWGSLADKYKTSWTGLGCNTVLGGQHCPAIPGYVGTPGLDRLMDELGYFPYNTSAACTANPNCKGFSSTGFIKSSASPNTVRPNTCWYSRLPAGTVGPTAAITAPAVATAPQPEATIPNSTIAFTAFTAATVPATAQPIPSRSFAASASAAAAGTSPDGRCTFTVRTKAGTCWLKSVPLTGTKGTNAVSSGIDQTCFKRSNTGAHAALARLRAAVL</sequence>
<proteinExistence type="predicted"/>
<gene>
    <name evidence="1" type="ORF">GPECTOR_196g339</name>
</gene>
<evidence type="ECO:0000313" key="2">
    <source>
        <dbReference type="Proteomes" id="UP000075714"/>
    </source>
</evidence>
<dbReference type="Proteomes" id="UP000075714">
    <property type="component" value="Unassembled WGS sequence"/>
</dbReference>
<name>A0A150FX40_GONPE</name>
<dbReference type="EMBL" id="LSYV01000195">
    <property type="protein sequence ID" value="KXZ42147.1"/>
    <property type="molecule type" value="Genomic_DNA"/>
</dbReference>
<reference evidence="2" key="1">
    <citation type="journal article" date="2016" name="Nat. Commun.">
        <title>The Gonium pectorale genome demonstrates co-option of cell cycle regulation during the evolution of multicellularity.</title>
        <authorList>
            <person name="Hanschen E.R."/>
            <person name="Marriage T.N."/>
            <person name="Ferris P.J."/>
            <person name="Hamaji T."/>
            <person name="Toyoda A."/>
            <person name="Fujiyama A."/>
            <person name="Neme R."/>
            <person name="Noguchi H."/>
            <person name="Minakuchi Y."/>
            <person name="Suzuki M."/>
            <person name="Kawai-Toyooka H."/>
            <person name="Smith D.R."/>
            <person name="Sparks H."/>
            <person name="Anderson J."/>
            <person name="Bakaric R."/>
            <person name="Luria V."/>
            <person name="Karger A."/>
            <person name="Kirschner M.W."/>
            <person name="Durand P.M."/>
            <person name="Michod R.E."/>
            <person name="Nozaki H."/>
            <person name="Olson B.J."/>
        </authorList>
    </citation>
    <scope>NUCLEOTIDE SEQUENCE [LARGE SCALE GENOMIC DNA]</scope>
    <source>
        <strain evidence="2">NIES-2863</strain>
    </source>
</reference>